<dbReference type="KEGG" id="barh:WN72_11350"/>
<dbReference type="InterPro" id="IPR013785">
    <property type="entry name" value="Aldolase_TIM"/>
</dbReference>
<evidence type="ECO:0000313" key="8">
    <source>
        <dbReference type="Proteomes" id="UP000594015"/>
    </source>
</evidence>
<accession>A0AAE7NJ08</accession>
<gene>
    <name evidence="7" type="ORF">WN72_11350</name>
</gene>
<dbReference type="PANTHER" id="PTHR11228">
    <property type="entry name" value="RADICAL SAM DOMAIN PROTEIN"/>
    <property type="match status" value="1"/>
</dbReference>
<keyword evidence="3" id="KW-0479">Metal-binding</keyword>
<dbReference type="PANTHER" id="PTHR11228:SF7">
    <property type="entry name" value="PQQA PEPTIDE CYCLASE"/>
    <property type="match status" value="1"/>
</dbReference>
<keyword evidence="4" id="KW-0408">Iron</keyword>
<dbReference type="InterPro" id="IPR006638">
    <property type="entry name" value="Elp3/MiaA/NifB-like_rSAM"/>
</dbReference>
<comment type="cofactor">
    <cofactor evidence="1">
        <name>[4Fe-4S] cluster</name>
        <dbReference type="ChEBI" id="CHEBI:49883"/>
    </cofactor>
</comment>
<dbReference type="Proteomes" id="UP000594015">
    <property type="component" value="Chromosome"/>
</dbReference>
<evidence type="ECO:0000256" key="3">
    <source>
        <dbReference type="ARBA" id="ARBA00022723"/>
    </source>
</evidence>
<dbReference type="InterPro" id="IPR023885">
    <property type="entry name" value="4Fe4S-binding_SPASM_dom"/>
</dbReference>
<dbReference type="RefSeq" id="WP_092217503.1">
    <property type="nucleotide sequence ID" value="NZ_CP030050.1"/>
</dbReference>
<organism evidence="7 8">
    <name type="scientific">Bradyrhizobium arachidis</name>
    <dbReference type="NCBI Taxonomy" id="858423"/>
    <lineage>
        <taxon>Bacteria</taxon>
        <taxon>Pseudomonadati</taxon>
        <taxon>Pseudomonadota</taxon>
        <taxon>Alphaproteobacteria</taxon>
        <taxon>Hyphomicrobiales</taxon>
        <taxon>Nitrobacteraceae</taxon>
        <taxon>Bradyrhizobium</taxon>
    </lineage>
</organism>
<dbReference type="PROSITE" id="PS51918">
    <property type="entry name" value="RADICAL_SAM"/>
    <property type="match status" value="1"/>
</dbReference>
<evidence type="ECO:0000259" key="6">
    <source>
        <dbReference type="PROSITE" id="PS51918"/>
    </source>
</evidence>
<dbReference type="SMART" id="SM00729">
    <property type="entry name" value="Elp3"/>
    <property type="match status" value="1"/>
</dbReference>
<reference evidence="7 8" key="1">
    <citation type="submission" date="2018-06" db="EMBL/GenBank/DDBJ databases">
        <title>Comparative genomics of Bradyrhizobium nodulating Arachidis hypogaea.</title>
        <authorList>
            <person name="Li Y."/>
        </authorList>
    </citation>
    <scope>NUCLEOTIDE SEQUENCE [LARGE SCALE GENOMIC DNA]</scope>
    <source>
        <strain evidence="7 8">CCBAU 051107</strain>
    </source>
</reference>
<dbReference type="InterPro" id="IPR050377">
    <property type="entry name" value="Radical_SAM_PqqE_MftC-like"/>
</dbReference>
<evidence type="ECO:0000256" key="4">
    <source>
        <dbReference type="ARBA" id="ARBA00023004"/>
    </source>
</evidence>
<dbReference type="InterPro" id="IPR007197">
    <property type="entry name" value="rSAM"/>
</dbReference>
<evidence type="ECO:0000256" key="1">
    <source>
        <dbReference type="ARBA" id="ARBA00001966"/>
    </source>
</evidence>
<protein>
    <submittedName>
        <fullName evidence="7">Radical SAM protein</fullName>
    </submittedName>
</protein>
<dbReference type="GO" id="GO:0046872">
    <property type="term" value="F:metal ion binding"/>
    <property type="evidence" value="ECO:0007669"/>
    <property type="project" value="UniProtKB-KW"/>
</dbReference>
<dbReference type="GO" id="GO:0003824">
    <property type="term" value="F:catalytic activity"/>
    <property type="evidence" value="ECO:0007669"/>
    <property type="project" value="InterPro"/>
</dbReference>
<dbReference type="SUPFAM" id="SSF102114">
    <property type="entry name" value="Radical SAM enzymes"/>
    <property type="match status" value="1"/>
</dbReference>
<dbReference type="AlphaFoldDB" id="A0AAE7NJ08"/>
<name>A0AAE7NJ08_9BRAD</name>
<proteinExistence type="predicted"/>
<dbReference type="Gene3D" id="3.20.20.70">
    <property type="entry name" value="Aldolase class I"/>
    <property type="match status" value="1"/>
</dbReference>
<sequence>MRKRTRSRIEEFGYTLAFADTGDIGFYSKEAAPLINAEAEQQEFEPFRLDTVPIGDSFRLSAPLIVWFEITRYCNLPCLHCYVEAGPKRTNELSTSEIYAILNQLKAKGVFSIVFCGGEPFAHPDFMSIVKYAHDLGFVISIATNGTYLSQSVIDEIPREECVVSVSLDGTESHKKMRHLSTYEETIEKLKLLKKNGIRSAVMTTLTNSNLAELEEIFEFTSQQDLFFGVTPFSPVGRGKRFPHLTPDGNVAQSASPLYFRNYLDRIEKMQRIGLCVQKFLSFSYRLSHAIQREFCGISLAYIASDGEVYPCSVCMSAKKYSAGTLREASFAELWDTSFKDIRAVSFNDFKGCASCDIGSAKHACAGRCPVMSEIYTGDPLLCGASDFLKQANRSNGARIAAHLPSAETGDG</sequence>
<dbReference type="InterPro" id="IPR058240">
    <property type="entry name" value="rSAM_sf"/>
</dbReference>
<keyword evidence="5" id="KW-0411">Iron-sulfur</keyword>
<dbReference type="GO" id="GO:0051536">
    <property type="term" value="F:iron-sulfur cluster binding"/>
    <property type="evidence" value="ECO:0007669"/>
    <property type="project" value="UniProtKB-KW"/>
</dbReference>
<keyword evidence="2" id="KW-0949">S-adenosyl-L-methionine</keyword>
<dbReference type="SFLD" id="SFLDG01386">
    <property type="entry name" value="main_SPASM_domain-containing"/>
    <property type="match status" value="1"/>
</dbReference>
<dbReference type="NCBIfam" id="TIGR04085">
    <property type="entry name" value="rSAM_more_4Fe4S"/>
    <property type="match status" value="1"/>
</dbReference>
<dbReference type="Pfam" id="PF13186">
    <property type="entry name" value="SPASM"/>
    <property type="match status" value="1"/>
</dbReference>
<dbReference type="SFLD" id="SFLDG01067">
    <property type="entry name" value="SPASM/twitch_domain_containing"/>
    <property type="match status" value="1"/>
</dbReference>
<dbReference type="EMBL" id="CP030050">
    <property type="protein sequence ID" value="QOZ66839.1"/>
    <property type="molecule type" value="Genomic_DNA"/>
</dbReference>
<dbReference type="SFLD" id="SFLDS00029">
    <property type="entry name" value="Radical_SAM"/>
    <property type="match status" value="1"/>
</dbReference>
<evidence type="ECO:0000256" key="2">
    <source>
        <dbReference type="ARBA" id="ARBA00022691"/>
    </source>
</evidence>
<evidence type="ECO:0000313" key="7">
    <source>
        <dbReference type="EMBL" id="QOZ66839.1"/>
    </source>
</evidence>
<feature type="domain" description="Radical SAM core" evidence="6">
    <location>
        <begin position="60"/>
        <end position="274"/>
    </location>
</feature>
<dbReference type="CDD" id="cd01335">
    <property type="entry name" value="Radical_SAM"/>
    <property type="match status" value="1"/>
</dbReference>
<dbReference type="Pfam" id="PF04055">
    <property type="entry name" value="Radical_SAM"/>
    <property type="match status" value="1"/>
</dbReference>
<evidence type="ECO:0000256" key="5">
    <source>
        <dbReference type="ARBA" id="ARBA00023014"/>
    </source>
</evidence>